<dbReference type="GO" id="GO:0016798">
    <property type="term" value="F:hydrolase activity, acting on glycosyl bonds"/>
    <property type="evidence" value="ECO:0007669"/>
    <property type="project" value="UniProtKB-KW"/>
</dbReference>
<dbReference type="CDD" id="cd11338">
    <property type="entry name" value="AmyAc_CMD"/>
    <property type="match status" value="1"/>
</dbReference>
<dbReference type="PANTHER" id="PTHR10357">
    <property type="entry name" value="ALPHA-AMYLASE FAMILY MEMBER"/>
    <property type="match status" value="1"/>
</dbReference>
<dbReference type="SMART" id="SM00642">
    <property type="entry name" value="Aamy"/>
    <property type="match status" value="1"/>
</dbReference>
<feature type="domain" description="Glycosyl hydrolase family 13 catalytic" evidence="3">
    <location>
        <begin position="115"/>
        <end position="502"/>
    </location>
</feature>
<dbReference type="InterPro" id="IPR006047">
    <property type="entry name" value="GH13_cat_dom"/>
</dbReference>
<dbReference type="PANTHER" id="PTHR10357:SF210">
    <property type="entry name" value="MALTODEXTRIN GLUCOSIDASE"/>
    <property type="match status" value="1"/>
</dbReference>
<evidence type="ECO:0000256" key="2">
    <source>
        <dbReference type="ARBA" id="ARBA00023295"/>
    </source>
</evidence>
<evidence type="ECO:0000256" key="1">
    <source>
        <dbReference type="ARBA" id="ARBA00022801"/>
    </source>
</evidence>
<dbReference type="GO" id="GO:0005975">
    <property type="term" value="P:carbohydrate metabolic process"/>
    <property type="evidence" value="ECO:0007669"/>
    <property type="project" value="InterPro"/>
</dbReference>
<dbReference type="STRING" id="276.THFILI_04795"/>
<dbReference type="OrthoDB" id="9805159at2"/>
<comment type="caution">
    <text evidence="4">The sequence shown here is derived from an EMBL/GenBank/DDBJ whole genome shotgun (WGS) entry which is preliminary data.</text>
</comment>
<keyword evidence="5" id="KW-1185">Reference proteome</keyword>
<dbReference type="Pfam" id="PF00128">
    <property type="entry name" value="Alpha-amylase"/>
    <property type="match status" value="1"/>
</dbReference>
<evidence type="ECO:0000313" key="5">
    <source>
        <dbReference type="Proteomes" id="UP000030364"/>
    </source>
</evidence>
<keyword evidence="1" id="KW-0378">Hydrolase</keyword>
<keyword evidence="2" id="KW-0326">Glycosidase</keyword>
<sequence length="578" mass="65475">MSYHDFEEACVDPLFPELGERVRLRVWTRAKEGFLVYEEGGELHRKALRPFPGGLEASLPLPSSPFRYVFFLREEAWAYLGSHGPEPALPRYDRFFHLLARPLPPAWALGAVFYQIFPDRFRLGQTPPPRTGAWLYGGKPILHKAWDEPPSPESGSREFYGGDLYGVLEGLPHLEALGVEAVYLTPIFQSPSVHRYDTQDYLRVDPHLGGMEAFLALKEGLRRAGIRLVLDGVFNHTGNLHPDFQEALDPESPKRGMFTFRPDGSYASFYGVKTLPKVDYASPLAQERLILGENAPVRYWMRHADGWRLDVAHQIGEGGTNRNNEALLRLIARTAKAENPEAFVFGELSFDTVPTLRAHTLDGSMHYAGFAHPVMEWLSGRNVQGEEVRLSAKEAWRVLFDHYAALPLNLRHSMYTLIGSHDIPRPLWRLKGEVRRLEVAFGLLLAFPGSPGIYYGDEIGLSQANPYSDWRGDPYCRGTFPWDRSRWNLALLDWVRRLVALKRSEPALRRGGLLPLSAPPGVLAFRRRYQGEEVWVYASPDPFRLDLPPGTDLLSGRPVQGRLEAEGLLLFKPEKGLY</sequence>
<name>A0A0A2WQ59_THEFI</name>
<evidence type="ECO:0000259" key="3">
    <source>
        <dbReference type="SMART" id="SM00642"/>
    </source>
</evidence>
<dbReference type="EMBL" id="JPSL02000038">
    <property type="protein sequence ID" value="KGQ21958.1"/>
    <property type="molecule type" value="Genomic_DNA"/>
</dbReference>
<organism evidence="4 5">
    <name type="scientific">Thermus filiformis</name>
    <dbReference type="NCBI Taxonomy" id="276"/>
    <lineage>
        <taxon>Bacteria</taxon>
        <taxon>Thermotogati</taxon>
        <taxon>Deinococcota</taxon>
        <taxon>Deinococci</taxon>
        <taxon>Thermales</taxon>
        <taxon>Thermaceae</taxon>
        <taxon>Thermus</taxon>
    </lineage>
</organism>
<dbReference type="PATRIC" id="fig|276.5.peg.1218"/>
<protein>
    <submittedName>
        <fullName evidence="4">Maltodextrin glucosidase</fullName>
    </submittedName>
</protein>
<proteinExistence type="predicted"/>
<dbReference type="Proteomes" id="UP000030364">
    <property type="component" value="Unassembled WGS sequence"/>
</dbReference>
<reference evidence="4 5" key="1">
    <citation type="journal article" date="2015" name="Genome Announc.">
        <title>Draft Genome Sequence of the Thermophile Thermus filiformis ATCC 43280, Producer of Carotenoid-(Di)glucoside-Branched Fatty Acid (Di)esters and Source of Hyperthermostable Enzymes of Biotechnological Interest.</title>
        <authorList>
            <person name="Mandelli F."/>
            <person name="Oliveira Ramires B."/>
            <person name="Couger M.B."/>
            <person name="Paixao D.A."/>
            <person name="Camilo C.M."/>
            <person name="Polikarpov I."/>
            <person name="Prade R."/>
            <person name="Riano-Pachon D.M."/>
            <person name="Squina F.M."/>
        </authorList>
    </citation>
    <scope>NUCLEOTIDE SEQUENCE [LARGE SCALE GENOMIC DNA]</scope>
    <source>
        <strain evidence="4 5">ATCC 43280</strain>
    </source>
</reference>
<dbReference type="InterPro" id="IPR017853">
    <property type="entry name" value="GH"/>
</dbReference>
<evidence type="ECO:0000313" key="4">
    <source>
        <dbReference type="EMBL" id="KGQ21958.1"/>
    </source>
</evidence>
<gene>
    <name evidence="4" type="ORF">THFILI_04795</name>
</gene>
<dbReference type="Gene3D" id="3.20.20.80">
    <property type="entry name" value="Glycosidases"/>
    <property type="match status" value="1"/>
</dbReference>
<accession>A0A0A2WQ59</accession>
<dbReference type="RefSeq" id="WP_038064124.1">
    <property type="nucleotide sequence ID" value="NZ_JPSL02000038.1"/>
</dbReference>
<dbReference type="AlphaFoldDB" id="A0A0A2WQ59"/>
<dbReference type="SUPFAM" id="SSF51445">
    <property type="entry name" value="(Trans)glycosidases"/>
    <property type="match status" value="1"/>
</dbReference>